<dbReference type="PANTHER" id="PTHR33332">
    <property type="entry name" value="REVERSE TRANSCRIPTASE DOMAIN-CONTAINING PROTEIN"/>
    <property type="match status" value="1"/>
</dbReference>
<dbReference type="OrthoDB" id="6630692at2759"/>
<evidence type="ECO:0000313" key="1">
    <source>
        <dbReference type="EMBL" id="TKR69457.1"/>
    </source>
</evidence>
<dbReference type="Proteomes" id="UP000298663">
    <property type="component" value="Unassembled WGS sequence"/>
</dbReference>
<evidence type="ECO:0008006" key="3">
    <source>
        <dbReference type="Google" id="ProtNLM"/>
    </source>
</evidence>
<name>A0A4U5MJC4_STECR</name>
<protein>
    <recommendedName>
        <fullName evidence="3">Reverse transcriptase domain-containing protein</fullName>
    </recommendedName>
</protein>
<sequence length="142" mass="16325">MRQALRLLEEWSSKWRLPISASETVVVRVGKNNPRSDFEGKSIAKVSVFKDLGVAYDNNLSFEPHLKIISLKAARLCKMVLRVFKCRNLSVLWKLFICYIRPILDHACIVWSPQTAKNSLLIESIQRKFVKAIFARCGARFS</sequence>
<evidence type="ECO:0000313" key="2">
    <source>
        <dbReference type="Proteomes" id="UP000298663"/>
    </source>
</evidence>
<reference evidence="1 2" key="1">
    <citation type="journal article" date="2015" name="Genome Biol.">
        <title>Comparative genomics of Steinernema reveals deeply conserved gene regulatory networks.</title>
        <authorList>
            <person name="Dillman A.R."/>
            <person name="Macchietto M."/>
            <person name="Porter C.F."/>
            <person name="Rogers A."/>
            <person name="Williams B."/>
            <person name="Antoshechkin I."/>
            <person name="Lee M.M."/>
            <person name="Goodwin Z."/>
            <person name="Lu X."/>
            <person name="Lewis E.E."/>
            <person name="Goodrich-Blair H."/>
            <person name="Stock S.P."/>
            <person name="Adams B.J."/>
            <person name="Sternberg P.W."/>
            <person name="Mortazavi A."/>
        </authorList>
    </citation>
    <scope>NUCLEOTIDE SEQUENCE [LARGE SCALE GENOMIC DNA]</scope>
    <source>
        <strain evidence="1 2">ALL</strain>
    </source>
</reference>
<keyword evidence="2" id="KW-1185">Reference proteome</keyword>
<organism evidence="1 2">
    <name type="scientific">Steinernema carpocapsae</name>
    <name type="common">Entomopathogenic nematode</name>
    <dbReference type="NCBI Taxonomy" id="34508"/>
    <lineage>
        <taxon>Eukaryota</taxon>
        <taxon>Metazoa</taxon>
        <taxon>Ecdysozoa</taxon>
        <taxon>Nematoda</taxon>
        <taxon>Chromadorea</taxon>
        <taxon>Rhabditida</taxon>
        <taxon>Tylenchina</taxon>
        <taxon>Panagrolaimomorpha</taxon>
        <taxon>Strongyloidoidea</taxon>
        <taxon>Steinernematidae</taxon>
        <taxon>Steinernema</taxon>
    </lineage>
</organism>
<reference evidence="1 2" key="2">
    <citation type="journal article" date="2019" name="G3 (Bethesda)">
        <title>Hybrid Assembly of the Genome of the Entomopathogenic Nematode Steinernema carpocapsae Identifies the X-Chromosome.</title>
        <authorList>
            <person name="Serra L."/>
            <person name="Macchietto M."/>
            <person name="Macias-Munoz A."/>
            <person name="McGill C.J."/>
            <person name="Rodriguez I.M."/>
            <person name="Rodriguez B."/>
            <person name="Murad R."/>
            <person name="Mortazavi A."/>
        </authorList>
    </citation>
    <scope>NUCLEOTIDE SEQUENCE [LARGE SCALE GENOMIC DNA]</scope>
    <source>
        <strain evidence="1 2">ALL</strain>
    </source>
</reference>
<gene>
    <name evidence="1" type="ORF">L596_021617</name>
</gene>
<comment type="caution">
    <text evidence="1">The sequence shown here is derived from an EMBL/GenBank/DDBJ whole genome shotgun (WGS) entry which is preliminary data.</text>
</comment>
<dbReference type="PRINTS" id="PR01345">
    <property type="entry name" value="CERVTRCPTASE"/>
</dbReference>
<proteinExistence type="predicted"/>
<accession>A0A4U5MJC4</accession>
<dbReference type="EMBL" id="AZBU02000007">
    <property type="protein sequence ID" value="TKR69457.1"/>
    <property type="molecule type" value="Genomic_DNA"/>
</dbReference>
<dbReference type="STRING" id="34508.A0A4U5MJC4"/>
<dbReference type="AlphaFoldDB" id="A0A4U5MJC4"/>